<feature type="signal peptide" evidence="1">
    <location>
        <begin position="1"/>
        <end position="24"/>
    </location>
</feature>
<dbReference type="GO" id="GO:0005576">
    <property type="term" value="C:extracellular region"/>
    <property type="evidence" value="ECO:0007669"/>
    <property type="project" value="InterPro"/>
</dbReference>
<dbReference type="InterPro" id="IPR036508">
    <property type="entry name" value="Chitin-bd_dom_sf"/>
</dbReference>
<dbReference type="InterPro" id="IPR002557">
    <property type="entry name" value="Chitin-bd_dom"/>
</dbReference>
<dbReference type="AlphaFoldDB" id="A0A7W9YJL0"/>
<feature type="domain" description="Chitin-binding type-2" evidence="2">
    <location>
        <begin position="34"/>
        <end position="92"/>
    </location>
</feature>
<dbReference type="Proteomes" id="UP000546642">
    <property type="component" value="Unassembled WGS sequence"/>
</dbReference>
<dbReference type="PROSITE" id="PS50940">
    <property type="entry name" value="CHIT_BIND_II"/>
    <property type="match status" value="1"/>
</dbReference>
<evidence type="ECO:0000256" key="1">
    <source>
        <dbReference type="SAM" id="SignalP"/>
    </source>
</evidence>
<comment type="caution">
    <text evidence="3">The sequence shown here is derived from an EMBL/GenBank/DDBJ whole genome shotgun (WGS) entry which is preliminary data.</text>
</comment>
<sequence length="92" mass="9921">MYSTPRRLAAACGAVLLGSLLSVAVVVPAHSALFDECSVAKGLKQGRLVFPDPYDETALHPCVKNIPVLFQCPHGFLYNHIDNVCDRPGLKS</sequence>
<reference evidence="3 4" key="1">
    <citation type="submission" date="2020-08" db="EMBL/GenBank/DDBJ databases">
        <title>Sequencing the genomes of 1000 actinobacteria strains.</title>
        <authorList>
            <person name="Klenk H.-P."/>
        </authorList>
    </citation>
    <scope>NUCLEOTIDE SEQUENCE [LARGE SCALE GENOMIC DNA]</scope>
    <source>
        <strain evidence="3 4">DSM 46659</strain>
    </source>
</reference>
<dbReference type="EMBL" id="JACHDS010000001">
    <property type="protein sequence ID" value="MBB6173160.1"/>
    <property type="molecule type" value="Genomic_DNA"/>
</dbReference>
<dbReference type="GO" id="GO:0008061">
    <property type="term" value="F:chitin binding"/>
    <property type="evidence" value="ECO:0007669"/>
    <property type="project" value="InterPro"/>
</dbReference>
<dbReference type="Pfam" id="PF01607">
    <property type="entry name" value="CBM_14"/>
    <property type="match status" value="1"/>
</dbReference>
<evidence type="ECO:0000313" key="3">
    <source>
        <dbReference type="EMBL" id="MBB6173160.1"/>
    </source>
</evidence>
<dbReference type="RefSeq" id="WP_184076385.1">
    <property type="nucleotide sequence ID" value="NZ_JACHDS010000001.1"/>
</dbReference>
<dbReference type="Gene3D" id="2.170.140.10">
    <property type="entry name" value="Chitin binding domain"/>
    <property type="match status" value="1"/>
</dbReference>
<proteinExistence type="predicted"/>
<feature type="chain" id="PRO_5039050934" description="Chitin-binding type-2 domain-containing protein" evidence="1">
    <location>
        <begin position="25"/>
        <end position="92"/>
    </location>
</feature>
<evidence type="ECO:0000313" key="4">
    <source>
        <dbReference type="Proteomes" id="UP000546642"/>
    </source>
</evidence>
<accession>A0A7W9YJL0</accession>
<evidence type="ECO:0000259" key="2">
    <source>
        <dbReference type="PROSITE" id="PS50940"/>
    </source>
</evidence>
<protein>
    <recommendedName>
        <fullName evidence="2">Chitin-binding type-2 domain-containing protein</fullName>
    </recommendedName>
</protein>
<keyword evidence="4" id="KW-1185">Reference proteome</keyword>
<dbReference type="SUPFAM" id="SSF57625">
    <property type="entry name" value="Invertebrate chitin-binding proteins"/>
    <property type="match status" value="1"/>
</dbReference>
<name>A0A7W9YJL0_9ACTN</name>
<gene>
    <name evidence="3" type="ORF">HNR23_003220</name>
</gene>
<organism evidence="3 4">
    <name type="scientific">Nocardiopsis mwathae</name>
    <dbReference type="NCBI Taxonomy" id="1472723"/>
    <lineage>
        <taxon>Bacteria</taxon>
        <taxon>Bacillati</taxon>
        <taxon>Actinomycetota</taxon>
        <taxon>Actinomycetes</taxon>
        <taxon>Streptosporangiales</taxon>
        <taxon>Nocardiopsidaceae</taxon>
        <taxon>Nocardiopsis</taxon>
    </lineage>
</organism>
<keyword evidence="1" id="KW-0732">Signal</keyword>